<accession>A0A2I2KX92</accession>
<proteinExistence type="predicted"/>
<protein>
    <submittedName>
        <fullName evidence="1">Uncharacterized protein</fullName>
    </submittedName>
</protein>
<keyword evidence="2" id="KW-1185">Reference proteome</keyword>
<sequence>MRWEDLFADLELQWEAEEAAELAAELADRSRREASYLRMIDRMRPVVGHRTRCRVLGGHRAPETLHGTLAALGVDWFLLAEAGATEALVPMRSLLAVENLPVVSAQPGHEGPLAAKLDLRYVLRGLVRDRSACTLRLVDGDGLHGTPVRVGADFLEVAEHAVGEFARRGRIRSGWTLPLDAIAYVRRIP</sequence>
<dbReference type="AlphaFoldDB" id="A0A2I2KX92"/>
<dbReference type="EMBL" id="FZMO01000369">
    <property type="protein sequence ID" value="SNQ50283.1"/>
    <property type="molecule type" value="Genomic_DNA"/>
</dbReference>
<reference evidence="1 2" key="1">
    <citation type="submission" date="2017-06" db="EMBL/GenBank/DDBJ databases">
        <authorList>
            <person name="Kim H.J."/>
            <person name="Triplett B.A."/>
        </authorList>
    </citation>
    <scope>NUCLEOTIDE SEQUENCE [LARGE SCALE GENOMIC DNA]</scope>
    <source>
        <strain evidence="1">FRACA_ARgP5</strain>
    </source>
</reference>
<dbReference type="Proteomes" id="UP000234331">
    <property type="component" value="Unassembled WGS sequence"/>
</dbReference>
<name>A0A2I2KX92_9ACTN</name>
<dbReference type="OrthoDB" id="3827359at2"/>
<evidence type="ECO:0000313" key="1">
    <source>
        <dbReference type="EMBL" id="SNQ50283.1"/>
    </source>
</evidence>
<dbReference type="RefSeq" id="WP_101833586.1">
    <property type="nucleotide sequence ID" value="NZ_FZMO01000369.1"/>
</dbReference>
<evidence type="ECO:0000313" key="2">
    <source>
        <dbReference type="Proteomes" id="UP000234331"/>
    </source>
</evidence>
<gene>
    <name evidence="1" type="ORF">FRACA_4300002</name>
</gene>
<organism evidence="1 2">
    <name type="scientific">Frankia canadensis</name>
    <dbReference type="NCBI Taxonomy" id="1836972"/>
    <lineage>
        <taxon>Bacteria</taxon>
        <taxon>Bacillati</taxon>
        <taxon>Actinomycetota</taxon>
        <taxon>Actinomycetes</taxon>
        <taxon>Frankiales</taxon>
        <taxon>Frankiaceae</taxon>
        <taxon>Frankia</taxon>
    </lineage>
</organism>